<accession>X0URB7</accession>
<comment type="caution">
    <text evidence="1">The sequence shown here is derived from an EMBL/GenBank/DDBJ whole genome shotgun (WGS) entry which is preliminary data.</text>
</comment>
<proteinExistence type="predicted"/>
<evidence type="ECO:0008006" key="2">
    <source>
        <dbReference type="Google" id="ProtNLM"/>
    </source>
</evidence>
<name>X0URB7_9ZZZZ</name>
<dbReference type="SUPFAM" id="SSF50249">
    <property type="entry name" value="Nucleic acid-binding proteins"/>
    <property type="match status" value="1"/>
</dbReference>
<dbReference type="AlphaFoldDB" id="X0URB7"/>
<protein>
    <recommendedName>
        <fullName evidence="2">OB domain-containing protein</fullName>
    </recommendedName>
</protein>
<reference evidence="1" key="1">
    <citation type="journal article" date="2014" name="Front. Microbiol.">
        <title>High frequency of phylogenetically diverse reductive dehalogenase-homologous genes in deep subseafloor sedimentary metagenomes.</title>
        <authorList>
            <person name="Kawai M."/>
            <person name="Futagami T."/>
            <person name="Toyoda A."/>
            <person name="Takaki Y."/>
            <person name="Nishi S."/>
            <person name="Hori S."/>
            <person name="Arai W."/>
            <person name="Tsubouchi T."/>
            <person name="Morono Y."/>
            <person name="Uchiyama I."/>
            <person name="Ito T."/>
            <person name="Fujiyama A."/>
            <person name="Inagaki F."/>
            <person name="Takami H."/>
        </authorList>
    </citation>
    <scope>NUCLEOTIDE SEQUENCE</scope>
    <source>
        <strain evidence="1">Expedition CK06-06</strain>
    </source>
</reference>
<organism evidence="1">
    <name type="scientific">marine sediment metagenome</name>
    <dbReference type="NCBI Taxonomy" id="412755"/>
    <lineage>
        <taxon>unclassified sequences</taxon>
        <taxon>metagenomes</taxon>
        <taxon>ecological metagenomes</taxon>
    </lineage>
</organism>
<dbReference type="Gene3D" id="2.40.50.140">
    <property type="entry name" value="Nucleic acid-binding proteins"/>
    <property type="match status" value="1"/>
</dbReference>
<gene>
    <name evidence="1" type="ORF">S01H1_27584</name>
</gene>
<dbReference type="InterPro" id="IPR012340">
    <property type="entry name" value="NA-bd_OB-fold"/>
</dbReference>
<dbReference type="EMBL" id="BARS01016810">
    <property type="protein sequence ID" value="GAF91000.1"/>
    <property type="molecule type" value="Genomic_DNA"/>
</dbReference>
<feature type="non-terminal residue" evidence="1">
    <location>
        <position position="1"/>
    </location>
</feature>
<evidence type="ECO:0000313" key="1">
    <source>
        <dbReference type="EMBL" id="GAF91000.1"/>
    </source>
</evidence>
<sequence>DKKNGEKTFLLKLIIYDNTARIPVIIWDLNAVNCLKIINEEDHVILSKINIKFNSYTEQNEIHFTKKSNLQVIQK</sequence>